<keyword evidence="10" id="KW-1185">Reference proteome</keyword>
<accession>T1EQ00</accession>
<dbReference type="PRINTS" id="PR00700">
    <property type="entry name" value="PRTYPHPHTASE"/>
</dbReference>
<keyword evidence="5" id="KW-0472">Membrane</keyword>
<protein>
    <recommendedName>
        <fullName evidence="2">protein-tyrosine-phosphatase</fullName>
        <ecNumber evidence="2">3.1.3.48</ecNumber>
    </recommendedName>
</protein>
<keyword evidence="3" id="KW-0378">Hydrolase</keyword>
<gene>
    <name evidence="9" type="primary">20198650</name>
    <name evidence="8" type="ORF">HELRODRAFT_160227</name>
</gene>
<dbReference type="AlphaFoldDB" id="T1EQ00"/>
<dbReference type="OrthoDB" id="9979034at2759"/>
<evidence type="ECO:0000313" key="10">
    <source>
        <dbReference type="Proteomes" id="UP000015101"/>
    </source>
</evidence>
<feature type="transmembrane region" description="Helical" evidence="5">
    <location>
        <begin position="29"/>
        <end position="53"/>
    </location>
</feature>
<dbReference type="InterPro" id="IPR000387">
    <property type="entry name" value="Tyr_Pase_dom"/>
</dbReference>
<dbReference type="SMART" id="SM00194">
    <property type="entry name" value="PTPc"/>
    <property type="match status" value="2"/>
</dbReference>
<comment type="similarity">
    <text evidence="1">Belongs to the protein-tyrosine phosphatase family.</text>
</comment>
<evidence type="ECO:0000259" key="6">
    <source>
        <dbReference type="PROSITE" id="PS50055"/>
    </source>
</evidence>
<dbReference type="PANTHER" id="PTHR19134">
    <property type="entry name" value="RECEPTOR-TYPE TYROSINE-PROTEIN PHOSPHATASE"/>
    <property type="match status" value="1"/>
</dbReference>
<evidence type="ECO:0000313" key="9">
    <source>
        <dbReference type="EnsemblMetazoa" id="HelroP160227"/>
    </source>
</evidence>
<dbReference type="EnsemblMetazoa" id="HelroT160227">
    <property type="protein sequence ID" value="HelroP160227"/>
    <property type="gene ID" value="HelroG160227"/>
</dbReference>
<evidence type="ECO:0000256" key="3">
    <source>
        <dbReference type="ARBA" id="ARBA00022801"/>
    </source>
</evidence>
<dbReference type="SUPFAM" id="SSF52799">
    <property type="entry name" value="(Phosphotyrosine protein) phosphatases II"/>
    <property type="match status" value="2"/>
</dbReference>
<dbReference type="Proteomes" id="UP000015101">
    <property type="component" value="Unassembled WGS sequence"/>
</dbReference>
<feature type="domain" description="Tyrosine-protein phosphatase" evidence="6">
    <location>
        <begin position="107"/>
        <end position="394"/>
    </location>
</feature>
<dbReference type="GeneID" id="20198650"/>
<dbReference type="InterPro" id="IPR003595">
    <property type="entry name" value="Tyr_Pase_cat"/>
</dbReference>
<evidence type="ECO:0000259" key="7">
    <source>
        <dbReference type="PROSITE" id="PS50056"/>
    </source>
</evidence>
<name>T1EQ00_HELRO</name>
<keyword evidence="4" id="KW-0904">Protein phosphatase</keyword>
<evidence type="ECO:0000256" key="5">
    <source>
        <dbReference type="SAM" id="Phobius"/>
    </source>
</evidence>
<dbReference type="InterPro" id="IPR050348">
    <property type="entry name" value="Protein-Tyr_Phosphatase"/>
</dbReference>
<keyword evidence="5" id="KW-0812">Transmembrane</keyword>
<evidence type="ECO:0000256" key="2">
    <source>
        <dbReference type="ARBA" id="ARBA00013064"/>
    </source>
</evidence>
<keyword evidence="5" id="KW-1133">Transmembrane helix</keyword>
<dbReference type="HOGENOM" id="CLU_001645_8_0_1"/>
<reference evidence="10" key="1">
    <citation type="submission" date="2012-12" db="EMBL/GenBank/DDBJ databases">
        <authorList>
            <person name="Hellsten U."/>
            <person name="Grimwood J."/>
            <person name="Chapman J.A."/>
            <person name="Shapiro H."/>
            <person name="Aerts A."/>
            <person name="Otillar R.P."/>
            <person name="Terry A.Y."/>
            <person name="Boore J.L."/>
            <person name="Simakov O."/>
            <person name="Marletaz F."/>
            <person name="Cho S.-J."/>
            <person name="Edsinger-Gonzales E."/>
            <person name="Havlak P."/>
            <person name="Kuo D.-H."/>
            <person name="Larsson T."/>
            <person name="Lv J."/>
            <person name="Arendt D."/>
            <person name="Savage R."/>
            <person name="Osoegawa K."/>
            <person name="de Jong P."/>
            <person name="Lindberg D.R."/>
            <person name="Seaver E.C."/>
            <person name="Weisblat D.A."/>
            <person name="Putnam N.H."/>
            <person name="Grigoriev I.V."/>
            <person name="Rokhsar D.S."/>
        </authorList>
    </citation>
    <scope>NUCLEOTIDE SEQUENCE</scope>
</reference>
<dbReference type="CTD" id="20198650"/>
<dbReference type="EMBL" id="KB096324">
    <property type="protein sequence ID" value="ESO06093.1"/>
    <property type="molecule type" value="Genomic_DNA"/>
</dbReference>
<feature type="domain" description="Tyrosine-protein phosphatase" evidence="6">
    <location>
        <begin position="425"/>
        <end position="735"/>
    </location>
</feature>
<dbReference type="KEGG" id="hro:HELRODRAFT_160227"/>
<evidence type="ECO:0000313" key="8">
    <source>
        <dbReference type="EMBL" id="ESO06093.1"/>
    </source>
</evidence>
<proteinExistence type="inferred from homology"/>
<organism evidence="9 10">
    <name type="scientific">Helobdella robusta</name>
    <name type="common">Californian leech</name>
    <dbReference type="NCBI Taxonomy" id="6412"/>
    <lineage>
        <taxon>Eukaryota</taxon>
        <taxon>Metazoa</taxon>
        <taxon>Spiralia</taxon>
        <taxon>Lophotrochozoa</taxon>
        <taxon>Annelida</taxon>
        <taxon>Clitellata</taxon>
        <taxon>Hirudinea</taxon>
        <taxon>Rhynchobdellida</taxon>
        <taxon>Glossiphoniidae</taxon>
        <taxon>Helobdella</taxon>
    </lineage>
</organism>
<reference evidence="9" key="3">
    <citation type="submission" date="2015-06" db="UniProtKB">
        <authorList>
            <consortium name="EnsemblMetazoa"/>
        </authorList>
    </citation>
    <scope>IDENTIFICATION</scope>
</reference>
<dbReference type="InterPro" id="IPR000242">
    <property type="entry name" value="PTP_cat"/>
</dbReference>
<dbReference type="eggNOG" id="KOG4228">
    <property type="taxonomic scope" value="Eukaryota"/>
</dbReference>
<reference evidence="8 10" key="2">
    <citation type="journal article" date="2013" name="Nature">
        <title>Insights into bilaterian evolution from three spiralian genomes.</title>
        <authorList>
            <person name="Simakov O."/>
            <person name="Marletaz F."/>
            <person name="Cho S.J."/>
            <person name="Edsinger-Gonzales E."/>
            <person name="Havlak P."/>
            <person name="Hellsten U."/>
            <person name="Kuo D.H."/>
            <person name="Larsson T."/>
            <person name="Lv J."/>
            <person name="Arendt D."/>
            <person name="Savage R."/>
            <person name="Osoegawa K."/>
            <person name="de Jong P."/>
            <person name="Grimwood J."/>
            <person name="Chapman J.A."/>
            <person name="Shapiro H."/>
            <person name="Aerts A."/>
            <person name="Otillar R.P."/>
            <person name="Terry A.Y."/>
            <person name="Boore J.L."/>
            <person name="Grigoriev I.V."/>
            <person name="Lindberg D.R."/>
            <person name="Seaver E.C."/>
            <person name="Weisblat D.A."/>
            <person name="Putnam N.H."/>
            <person name="Rokhsar D.S."/>
        </authorList>
    </citation>
    <scope>NUCLEOTIDE SEQUENCE</scope>
</reference>
<dbReference type="PROSITE" id="PS00383">
    <property type="entry name" value="TYR_PHOSPHATASE_1"/>
    <property type="match status" value="1"/>
</dbReference>
<dbReference type="Pfam" id="PF00102">
    <property type="entry name" value="Y_phosphatase"/>
    <property type="match status" value="3"/>
</dbReference>
<dbReference type="SMART" id="SM00404">
    <property type="entry name" value="PTPc_motif"/>
    <property type="match status" value="2"/>
</dbReference>
<dbReference type="EMBL" id="AMQM01000552">
    <property type="status" value="NOT_ANNOTATED_CDS"/>
    <property type="molecule type" value="Genomic_DNA"/>
</dbReference>
<dbReference type="PROSITE" id="PS50056">
    <property type="entry name" value="TYR_PHOSPHATASE_2"/>
    <property type="match status" value="2"/>
</dbReference>
<dbReference type="OMA" id="PMKSTEN"/>
<dbReference type="InParanoid" id="T1EQ00"/>
<sequence length="741" mass="83105">MLTNCEHGNLATGTQQVASTGATSLNSTAIGIGVGLGGACLLIAAIIFIVLLLTKKSRKPVHPVFGGYENEAIQERTVDFPEPAPNPIKVANLLQFLRDRKSNKSLFFDEFKSLPPVNPPRIKSCSEAVENASKNRFMDILPYNEDRVKLIGSSCDYINASYIDSYSRKNAFIATQGPLPQTCHDFWLMVWEQNSSIIIMVANLFEDGAPKCAPYFPFLNKLGEPSGDLTFDDITILLTSQEKCNDYIVRQFSVQKDGESKSVKQYHYTEWPDKGVPNSCSSILKFYEASIKNNSSMEEPIITHCSAGVGRTGTLLAIGILLEQAAEEGCIDVRFHVDRMRRRRMAMVQVVRPIIKHTKLVVVFEFWTDNIRTVSLTTAQNDQYLFTYAAVIEKLLVGDVSSTKKDFKERFLTLETPNHAGDCSLKLQHELLEALKPMYLPRNFTHGTNPANRNKNRFSKILPVDDFKPFIKVDNLRENDFDENYINAIFVQGFKKQDKFIVTHMPMKSTENMFWALVKQYNCCAIVMLNECLPDEQNYWPSDGQALSFGPLTILNTGEISSEDVFVSSLKVSEVSINKSSSLKSSSSSSNSCEVSPANYLSFSNQCIEMEPLNDTRISSKRISSDPSAIDVRHIRVNNWKEGISAGEKKMALLTLVSEVSKCLQRSANPSVLIHCLNGAERSGLFCALLNTIDKYEATKEIDIFNSVKLIQKSRPEFVSSMEQLKTLYEIVDEYISTSQS</sequence>
<dbReference type="EC" id="3.1.3.48" evidence="2"/>
<evidence type="ECO:0000256" key="1">
    <source>
        <dbReference type="ARBA" id="ARBA00009580"/>
    </source>
</evidence>
<dbReference type="InterPro" id="IPR016130">
    <property type="entry name" value="Tyr_Pase_AS"/>
</dbReference>
<dbReference type="Gene3D" id="3.90.190.10">
    <property type="entry name" value="Protein tyrosine phosphatase superfamily"/>
    <property type="match status" value="2"/>
</dbReference>
<dbReference type="GO" id="GO:0004725">
    <property type="term" value="F:protein tyrosine phosphatase activity"/>
    <property type="evidence" value="ECO:0000318"/>
    <property type="project" value="GO_Central"/>
</dbReference>
<dbReference type="STRING" id="6412.T1EQ00"/>
<feature type="domain" description="Tyrosine specific protein phosphatases" evidence="7">
    <location>
        <begin position="651"/>
        <end position="726"/>
    </location>
</feature>
<dbReference type="InterPro" id="IPR029021">
    <property type="entry name" value="Prot-tyrosine_phosphatase-like"/>
</dbReference>
<dbReference type="PANTHER" id="PTHR19134:SF562">
    <property type="entry name" value="PROTEIN-TYROSINE-PHOSPHATASE"/>
    <property type="match status" value="1"/>
</dbReference>
<dbReference type="CDD" id="cd00047">
    <property type="entry name" value="PTPc"/>
    <property type="match status" value="1"/>
</dbReference>
<dbReference type="GO" id="GO:0007165">
    <property type="term" value="P:signal transduction"/>
    <property type="evidence" value="ECO:0000318"/>
    <property type="project" value="GO_Central"/>
</dbReference>
<evidence type="ECO:0000256" key="4">
    <source>
        <dbReference type="ARBA" id="ARBA00022912"/>
    </source>
</evidence>
<dbReference type="RefSeq" id="XP_009015461.1">
    <property type="nucleotide sequence ID" value="XM_009017213.1"/>
</dbReference>
<feature type="domain" description="Tyrosine specific protein phosphatases" evidence="7">
    <location>
        <begin position="281"/>
        <end position="355"/>
    </location>
</feature>
<dbReference type="PROSITE" id="PS50055">
    <property type="entry name" value="TYR_PHOSPHATASE_PTP"/>
    <property type="match status" value="2"/>
</dbReference>